<protein>
    <submittedName>
        <fullName evidence="1">Uncharacterized protein</fullName>
    </submittedName>
</protein>
<accession>A0ACB9PCU3</accession>
<comment type="caution">
    <text evidence="1">The sequence shown here is derived from an EMBL/GenBank/DDBJ whole genome shotgun (WGS) entry which is preliminary data.</text>
</comment>
<dbReference type="Proteomes" id="UP000828941">
    <property type="component" value="Chromosome 5"/>
</dbReference>
<proteinExistence type="predicted"/>
<evidence type="ECO:0000313" key="2">
    <source>
        <dbReference type="Proteomes" id="UP000828941"/>
    </source>
</evidence>
<gene>
    <name evidence="1" type="ORF">L6164_011941</name>
</gene>
<sequence length="181" mass="20926">MTWFSPNNGEATLVGLACDFTSQKFKVVLAYHGTFHRRVGNFLCLVFDSELNKWRKIISFQDDHFSHMNKNQVVYVNGALHWLTDSSTHILVLDLGCGIWSKKPLLSEVSLRCIREVVLPLLGAMPISQTSEYVFFATPEKVLVYHRKSRVWKEMYSVEHNTGLPLWFWAHAYRSTKLSCN</sequence>
<organism evidence="1 2">
    <name type="scientific">Bauhinia variegata</name>
    <name type="common">Purple orchid tree</name>
    <name type="synonym">Phanera variegata</name>
    <dbReference type="NCBI Taxonomy" id="167791"/>
    <lineage>
        <taxon>Eukaryota</taxon>
        <taxon>Viridiplantae</taxon>
        <taxon>Streptophyta</taxon>
        <taxon>Embryophyta</taxon>
        <taxon>Tracheophyta</taxon>
        <taxon>Spermatophyta</taxon>
        <taxon>Magnoliopsida</taxon>
        <taxon>eudicotyledons</taxon>
        <taxon>Gunneridae</taxon>
        <taxon>Pentapetalae</taxon>
        <taxon>rosids</taxon>
        <taxon>fabids</taxon>
        <taxon>Fabales</taxon>
        <taxon>Fabaceae</taxon>
        <taxon>Cercidoideae</taxon>
        <taxon>Cercideae</taxon>
        <taxon>Bauhiniinae</taxon>
        <taxon>Bauhinia</taxon>
    </lineage>
</organism>
<evidence type="ECO:0000313" key="1">
    <source>
        <dbReference type="EMBL" id="KAI4344750.1"/>
    </source>
</evidence>
<reference evidence="1 2" key="1">
    <citation type="journal article" date="2022" name="DNA Res.">
        <title>Chromosomal-level genome assembly of the orchid tree Bauhinia variegata (Leguminosae; Cercidoideae) supports the allotetraploid origin hypothesis of Bauhinia.</title>
        <authorList>
            <person name="Zhong Y."/>
            <person name="Chen Y."/>
            <person name="Zheng D."/>
            <person name="Pang J."/>
            <person name="Liu Y."/>
            <person name="Luo S."/>
            <person name="Meng S."/>
            <person name="Qian L."/>
            <person name="Wei D."/>
            <person name="Dai S."/>
            <person name="Zhou R."/>
        </authorList>
    </citation>
    <scope>NUCLEOTIDE SEQUENCE [LARGE SCALE GENOMIC DNA]</scope>
    <source>
        <strain evidence="1">BV-YZ2020</strain>
    </source>
</reference>
<name>A0ACB9PCU3_BAUVA</name>
<dbReference type="EMBL" id="CM039430">
    <property type="protein sequence ID" value="KAI4344750.1"/>
    <property type="molecule type" value="Genomic_DNA"/>
</dbReference>
<keyword evidence="2" id="KW-1185">Reference proteome</keyword>